<dbReference type="EMBL" id="CM047745">
    <property type="protein sequence ID" value="KAJ0026109.1"/>
    <property type="molecule type" value="Genomic_DNA"/>
</dbReference>
<organism evidence="1 2">
    <name type="scientific">Pistacia integerrima</name>
    <dbReference type="NCBI Taxonomy" id="434235"/>
    <lineage>
        <taxon>Eukaryota</taxon>
        <taxon>Viridiplantae</taxon>
        <taxon>Streptophyta</taxon>
        <taxon>Embryophyta</taxon>
        <taxon>Tracheophyta</taxon>
        <taxon>Spermatophyta</taxon>
        <taxon>Magnoliopsida</taxon>
        <taxon>eudicotyledons</taxon>
        <taxon>Gunneridae</taxon>
        <taxon>Pentapetalae</taxon>
        <taxon>rosids</taxon>
        <taxon>malvids</taxon>
        <taxon>Sapindales</taxon>
        <taxon>Anacardiaceae</taxon>
        <taxon>Pistacia</taxon>
    </lineage>
</organism>
<comment type="caution">
    <text evidence="1">The sequence shown here is derived from an EMBL/GenBank/DDBJ whole genome shotgun (WGS) entry which is preliminary data.</text>
</comment>
<protein>
    <submittedName>
        <fullName evidence="1">Uncharacterized protein</fullName>
    </submittedName>
</protein>
<keyword evidence="2" id="KW-1185">Reference proteome</keyword>
<gene>
    <name evidence="1" type="ORF">Pint_07704</name>
</gene>
<accession>A0ACC0XZ09</accession>
<name>A0ACC0XZ09_9ROSI</name>
<dbReference type="Proteomes" id="UP001163603">
    <property type="component" value="Chromosome 10"/>
</dbReference>
<proteinExistence type="predicted"/>
<evidence type="ECO:0000313" key="1">
    <source>
        <dbReference type="EMBL" id="KAJ0026109.1"/>
    </source>
</evidence>
<reference evidence="2" key="1">
    <citation type="journal article" date="2023" name="G3 (Bethesda)">
        <title>Genome assembly and association tests identify interacting loci associated with vigor, precocity, and sex in interspecific pistachio rootstocks.</title>
        <authorList>
            <person name="Palmer W."/>
            <person name="Jacygrad E."/>
            <person name="Sagayaradj S."/>
            <person name="Cavanaugh K."/>
            <person name="Han R."/>
            <person name="Bertier L."/>
            <person name="Beede B."/>
            <person name="Kafkas S."/>
            <person name="Golino D."/>
            <person name="Preece J."/>
            <person name="Michelmore R."/>
        </authorList>
    </citation>
    <scope>NUCLEOTIDE SEQUENCE [LARGE SCALE GENOMIC DNA]</scope>
</reference>
<sequence>MAAAQGYLYLWIVFSLSLFLALAQEENQFIYHGFNKSKLQLGGLAKILPNGLLRLTNTSELKTGYAFYPSRFKFNSSTSQTLSFSTTFAFAMVSKASKPLLSKHIDLSEVLLESMYVGLSAATALAVALITVGGAVYIVRKKKYEEVYEDWEKAYGPHRLFYKNLYKATKGFKEKEVIGQGELLKTGKANNSTDVFAFGAFMLEVACGRRPIEPGMVDLAAWVIDCWKGGAILDVSDPRLEETRPSMKQVTQYLDREAKLQYNSR</sequence>
<evidence type="ECO:0000313" key="2">
    <source>
        <dbReference type="Proteomes" id="UP001163603"/>
    </source>
</evidence>